<dbReference type="AlphaFoldDB" id="A0A7S2X8Z5"/>
<dbReference type="InterPro" id="IPR000421">
    <property type="entry name" value="FA58C"/>
</dbReference>
<dbReference type="Pfam" id="PF00754">
    <property type="entry name" value="F5_F8_type_C"/>
    <property type="match status" value="1"/>
</dbReference>
<dbReference type="InterPro" id="IPR033558">
    <property type="entry name" value="IFT25"/>
</dbReference>
<name>A0A7S2X8Z5_9EUKA</name>
<dbReference type="InterPro" id="IPR008979">
    <property type="entry name" value="Galactose-bd-like_sf"/>
</dbReference>
<evidence type="ECO:0000313" key="2">
    <source>
        <dbReference type="EMBL" id="CAD9754184.1"/>
    </source>
</evidence>
<protein>
    <recommendedName>
        <fullName evidence="1">F5/8 type C domain-containing protein</fullName>
    </recommendedName>
</protein>
<dbReference type="GO" id="GO:0005929">
    <property type="term" value="C:cilium"/>
    <property type="evidence" value="ECO:0007669"/>
    <property type="project" value="TreeGrafter"/>
</dbReference>
<reference evidence="2" key="1">
    <citation type="submission" date="2021-01" db="EMBL/GenBank/DDBJ databases">
        <authorList>
            <person name="Corre E."/>
            <person name="Pelletier E."/>
            <person name="Niang G."/>
            <person name="Scheremetjew M."/>
            <person name="Finn R."/>
            <person name="Kale V."/>
            <person name="Holt S."/>
            <person name="Cochrane G."/>
            <person name="Meng A."/>
            <person name="Brown T."/>
            <person name="Cohen L."/>
        </authorList>
    </citation>
    <scope>NUCLEOTIDE SEQUENCE</scope>
    <source>
        <strain evidence="2">CCMP622</strain>
    </source>
</reference>
<feature type="domain" description="F5/8 type C" evidence="1">
    <location>
        <begin position="14"/>
        <end position="124"/>
    </location>
</feature>
<accession>A0A7S2X8Z5</accession>
<dbReference type="GO" id="GO:0042073">
    <property type="term" value="P:intraciliary transport"/>
    <property type="evidence" value="ECO:0007669"/>
    <property type="project" value="InterPro"/>
</dbReference>
<dbReference type="PANTHER" id="PTHR33906">
    <property type="entry name" value="INTRAFLAGELLAR TRANSPORT PROTEIN 25 HOMOLOG"/>
    <property type="match status" value="1"/>
</dbReference>
<sequence length="141" mass="15476">MSNVAAAAVGAKAIAATSSDPRFPVSNVLDGEAKTCWITTGLFPQEFLIAFPDTVSIARIRTQTRNVKSMAVEYCDQRQPTSFNKLYGPVEVEDASTGLQIESQQFRETKCRYLKIKILSGYSDFAVVYTIEAEGNYVCGT</sequence>
<dbReference type="GO" id="GO:0030992">
    <property type="term" value="C:intraciliary transport particle B"/>
    <property type="evidence" value="ECO:0007669"/>
    <property type="project" value="InterPro"/>
</dbReference>
<proteinExistence type="predicted"/>
<dbReference type="PANTHER" id="PTHR33906:SF1">
    <property type="entry name" value="INTRAFLAGELLAR TRANSPORT PROTEIN 25 HOMOLOG"/>
    <property type="match status" value="1"/>
</dbReference>
<dbReference type="Gene3D" id="2.60.120.260">
    <property type="entry name" value="Galactose-binding domain-like"/>
    <property type="match status" value="1"/>
</dbReference>
<gene>
    <name evidence="2" type="ORF">LSP00402_LOCUS5080</name>
</gene>
<evidence type="ECO:0000259" key="1">
    <source>
        <dbReference type="Pfam" id="PF00754"/>
    </source>
</evidence>
<dbReference type="EMBL" id="HBHP01008145">
    <property type="protein sequence ID" value="CAD9754184.1"/>
    <property type="molecule type" value="Transcribed_RNA"/>
</dbReference>
<dbReference type="SUPFAM" id="SSF49785">
    <property type="entry name" value="Galactose-binding domain-like"/>
    <property type="match status" value="1"/>
</dbReference>
<organism evidence="2">
    <name type="scientific">Lotharella oceanica</name>
    <dbReference type="NCBI Taxonomy" id="641309"/>
    <lineage>
        <taxon>Eukaryota</taxon>
        <taxon>Sar</taxon>
        <taxon>Rhizaria</taxon>
        <taxon>Cercozoa</taxon>
        <taxon>Chlorarachniophyceae</taxon>
        <taxon>Lotharella</taxon>
    </lineage>
</organism>